<feature type="compositionally biased region" description="Low complexity" evidence="1">
    <location>
        <begin position="248"/>
        <end position="262"/>
    </location>
</feature>
<protein>
    <submittedName>
        <fullName evidence="2">Uncharacterized protein</fullName>
    </submittedName>
</protein>
<dbReference type="InParanoid" id="D7FNX6"/>
<dbReference type="OrthoDB" id="10415377at2759"/>
<proteinExistence type="predicted"/>
<gene>
    <name evidence="2" type="ORF">Esi_0183_0025</name>
</gene>
<feature type="region of interest" description="Disordered" evidence="1">
    <location>
        <begin position="79"/>
        <end position="100"/>
    </location>
</feature>
<feature type="region of interest" description="Disordered" evidence="1">
    <location>
        <begin position="215"/>
        <end position="280"/>
    </location>
</feature>
<dbReference type="EMBL" id="FN648312">
    <property type="protein sequence ID" value="CBJ30245.1"/>
    <property type="molecule type" value="Genomic_DNA"/>
</dbReference>
<evidence type="ECO:0000256" key="1">
    <source>
        <dbReference type="SAM" id="MobiDB-lite"/>
    </source>
</evidence>
<evidence type="ECO:0000313" key="3">
    <source>
        <dbReference type="Proteomes" id="UP000002630"/>
    </source>
</evidence>
<reference evidence="2 3" key="1">
    <citation type="journal article" date="2010" name="Nature">
        <title>The Ectocarpus genome and the independent evolution of multicellularity in brown algae.</title>
        <authorList>
            <person name="Cock J.M."/>
            <person name="Sterck L."/>
            <person name="Rouze P."/>
            <person name="Scornet D."/>
            <person name="Allen A.E."/>
            <person name="Amoutzias G."/>
            <person name="Anthouard V."/>
            <person name="Artiguenave F."/>
            <person name="Aury J.M."/>
            <person name="Badger J.H."/>
            <person name="Beszteri B."/>
            <person name="Billiau K."/>
            <person name="Bonnet E."/>
            <person name="Bothwell J.H."/>
            <person name="Bowler C."/>
            <person name="Boyen C."/>
            <person name="Brownlee C."/>
            <person name="Carrano C.J."/>
            <person name="Charrier B."/>
            <person name="Cho G.Y."/>
            <person name="Coelho S.M."/>
            <person name="Collen J."/>
            <person name="Corre E."/>
            <person name="Da Silva C."/>
            <person name="Delage L."/>
            <person name="Delaroque N."/>
            <person name="Dittami S.M."/>
            <person name="Doulbeau S."/>
            <person name="Elias M."/>
            <person name="Farnham G."/>
            <person name="Gachon C.M."/>
            <person name="Gschloessl B."/>
            <person name="Heesch S."/>
            <person name="Jabbari K."/>
            <person name="Jubin C."/>
            <person name="Kawai H."/>
            <person name="Kimura K."/>
            <person name="Kloareg B."/>
            <person name="Kupper F.C."/>
            <person name="Lang D."/>
            <person name="Le Bail A."/>
            <person name="Leblanc C."/>
            <person name="Lerouge P."/>
            <person name="Lohr M."/>
            <person name="Lopez P.J."/>
            <person name="Martens C."/>
            <person name="Maumus F."/>
            <person name="Michel G."/>
            <person name="Miranda-Saavedra D."/>
            <person name="Morales J."/>
            <person name="Moreau H."/>
            <person name="Motomura T."/>
            <person name="Nagasato C."/>
            <person name="Napoli C.A."/>
            <person name="Nelson D.R."/>
            <person name="Nyvall-Collen P."/>
            <person name="Peters A.F."/>
            <person name="Pommier C."/>
            <person name="Potin P."/>
            <person name="Poulain J."/>
            <person name="Quesneville H."/>
            <person name="Read B."/>
            <person name="Rensing S.A."/>
            <person name="Ritter A."/>
            <person name="Rousvoal S."/>
            <person name="Samanta M."/>
            <person name="Samson G."/>
            <person name="Schroeder D.C."/>
            <person name="Segurens B."/>
            <person name="Strittmatter M."/>
            <person name="Tonon T."/>
            <person name="Tregear J.W."/>
            <person name="Valentin K."/>
            <person name="von Dassow P."/>
            <person name="Yamagishi T."/>
            <person name="Van de Peer Y."/>
            <person name="Wincker P."/>
        </authorList>
    </citation>
    <scope>NUCLEOTIDE SEQUENCE [LARGE SCALE GENOMIC DNA]</scope>
    <source>
        <strain evidence="3">Ec32 / CCAP1310/4</strain>
    </source>
</reference>
<organism evidence="2 3">
    <name type="scientific">Ectocarpus siliculosus</name>
    <name type="common">Brown alga</name>
    <name type="synonym">Conferva siliculosa</name>
    <dbReference type="NCBI Taxonomy" id="2880"/>
    <lineage>
        <taxon>Eukaryota</taxon>
        <taxon>Sar</taxon>
        <taxon>Stramenopiles</taxon>
        <taxon>Ochrophyta</taxon>
        <taxon>PX clade</taxon>
        <taxon>Phaeophyceae</taxon>
        <taxon>Ectocarpales</taxon>
        <taxon>Ectocarpaceae</taxon>
        <taxon>Ectocarpus</taxon>
    </lineage>
</organism>
<feature type="compositionally biased region" description="Basic residues" evidence="1">
    <location>
        <begin position="229"/>
        <end position="247"/>
    </location>
</feature>
<dbReference type="AlphaFoldDB" id="D7FNX6"/>
<dbReference type="Proteomes" id="UP000002630">
    <property type="component" value="Linkage Group LG04"/>
</dbReference>
<keyword evidence="3" id="KW-1185">Reference proteome</keyword>
<sequence>MTEGVAMGEVDEVQDRVMEIAALLKKKAPHLAPSVIPRPYKHAAANIVTLCSTPRQRADAEAFLASKAESATVDDVAAAGERGRGEEGQQIESEDAAEGGRHHVVLETETDIATRTFRITAAKLGGRIDATLSDLNLLMDLHLNAPRQELEPYVERFAAANELDPSTAALALHGACSLAYALQVATSSIAGWNGFVGSHPLPLAGDVDMTVVMNELFRPPPTPPASPRSRSKSKTKGKKGGAKKKKAAAAGGESGAAGVEGVVSEKGKTAKKGSKRKKQG</sequence>
<dbReference type="EMBL" id="FN649729">
    <property type="protein sequence ID" value="CBJ30245.1"/>
    <property type="molecule type" value="Genomic_DNA"/>
</dbReference>
<evidence type="ECO:0000313" key="2">
    <source>
        <dbReference type="EMBL" id="CBJ30245.1"/>
    </source>
</evidence>
<feature type="compositionally biased region" description="Basic residues" evidence="1">
    <location>
        <begin position="269"/>
        <end position="280"/>
    </location>
</feature>
<accession>D7FNX6</accession>
<name>D7FNX6_ECTSI</name>